<dbReference type="Gene3D" id="1.20.1250.20">
    <property type="entry name" value="MFS general substrate transporter like domains"/>
    <property type="match status" value="2"/>
</dbReference>
<dbReference type="InterPro" id="IPR020846">
    <property type="entry name" value="MFS_dom"/>
</dbReference>
<keyword evidence="9" id="KW-1185">Reference proteome</keyword>
<feature type="transmembrane region" description="Helical" evidence="6">
    <location>
        <begin position="26"/>
        <end position="46"/>
    </location>
</feature>
<dbReference type="PANTHER" id="PTHR43124:SF3">
    <property type="entry name" value="CHLORAMPHENICOL EFFLUX PUMP RV0191"/>
    <property type="match status" value="1"/>
</dbReference>
<keyword evidence="2" id="KW-1003">Cell membrane</keyword>
<dbReference type="PROSITE" id="PS50850">
    <property type="entry name" value="MFS"/>
    <property type="match status" value="1"/>
</dbReference>
<feature type="transmembrane region" description="Helical" evidence="6">
    <location>
        <begin position="282"/>
        <end position="303"/>
    </location>
</feature>
<evidence type="ECO:0000256" key="1">
    <source>
        <dbReference type="ARBA" id="ARBA00004651"/>
    </source>
</evidence>
<evidence type="ECO:0000256" key="3">
    <source>
        <dbReference type="ARBA" id="ARBA00022692"/>
    </source>
</evidence>
<evidence type="ECO:0000313" key="8">
    <source>
        <dbReference type="EMBL" id="KAA9379384.1"/>
    </source>
</evidence>
<evidence type="ECO:0000256" key="4">
    <source>
        <dbReference type="ARBA" id="ARBA00022989"/>
    </source>
</evidence>
<sequence length="387" mass="40512">MIAVFHRQSLGVTGIDAAARFGVGSAALSTLAMLQLLVYAAMQIPVGVLVDRLGSRRMLLAGAAVMALGQLLFAVSADLTTAAAGRVLVGCGDAMTFISVIRVVNVWFPPRRNPLIVQLTGILGQFGAVVSAVPLITSLHAYGWTPTFLWAAGLGGVALVAVAAGLRDRRPERAPAASGVRAAWAEPGTRLGMWTHAATSSSAAAFTLLWGYPYLVQGQGLSPRTAGTLLTALTLLAMACGPLLGHLAGRFPLRRSWMVLTIIGATAGAWTLVLLWPGRAPVWTLGLLMMALATNGPGSVIGFDYARTFNPAERIGVATGIVNGGGFAASMSLIALIGVTMDLQGGYRWAFAVQYPIWLLGAVQVMRYRTRARRRASTPLTPTPAPA</sequence>
<dbReference type="AlphaFoldDB" id="A0A5J5K525"/>
<evidence type="ECO:0000256" key="2">
    <source>
        <dbReference type="ARBA" id="ARBA00022475"/>
    </source>
</evidence>
<comment type="caution">
    <text evidence="8">The sequence shown here is derived from an EMBL/GenBank/DDBJ whole genome shotgun (WGS) entry which is preliminary data.</text>
</comment>
<keyword evidence="5 6" id="KW-0472">Membrane</keyword>
<dbReference type="InterPro" id="IPR011701">
    <property type="entry name" value="MFS"/>
</dbReference>
<dbReference type="GO" id="GO:0022857">
    <property type="term" value="F:transmembrane transporter activity"/>
    <property type="evidence" value="ECO:0007669"/>
    <property type="project" value="InterPro"/>
</dbReference>
<gene>
    <name evidence="8" type="ORF">F5972_14105</name>
</gene>
<feature type="transmembrane region" description="Helical" evidence="6">
    <location>
        <begin position="148"/>
        <end position="166"/>
    </location>
</feature>
<name>A0A5J5K525_9ACTN</name>
<dbReference type="PANTHER" id="PTHR43124">
    <property type="entry name" value="PURINE EFFLUX PUMP PBUE"/>
    <property type="match status" value="1"/>
</dbReference>
<feature type="transmembrane region" description="Helical" evidence="6">
    <location>
        <begin position="315"/>
        <end position="341"/>
    </location>
</feature>
<dbReference type="GO" id="GO:0005886">
    <property type="term" value="C:plasma membrane"/>
    <property type="evidence" value="ECO:0007669"/>
    <property type="project" value="UniProtKB-SubCell"/>
</dbReference>
<comment type="subcellular location">
    <subcellularLocation>
        <location evidence="1">Cell membrane</location>
        <topology evidence="1">Multi-pass membrane protein</topology>
    </subcellularLocation>
</comment>
<evidence type="ECO:0000313" key="9">
    <source>
        <dbReference type="Proteomes" id="UP000327011"/>
    </source>
</evidence>
<feature type="transmembrane region" description="Helical" evidence="6">
    <location>
        <begin position="58"/>
        <end position="77"/>
    </location>
</feature>
<dbReference type="InterPro" id="IPR050189">
    <property type="entry name" value="MFS_Efflux_Transporters"/>
</dbReference>
<feature type="transmembrane region" description="Helical" evidence="6">
    <location>
        <begin position="257"/>
        <end position="276"/>
    </location>
</feature>
<dbReference type="CDD" id="cd06174">
    <property type="entry name" value="MFS"/>
    <property type="match status" value="1"/>
</dbReference>
<feature type="transmembrane region" description="Helical" evidence="6">
    <location>
        <begin position="347"/>
        <end position="366"/>
    </location>
</feature>
<dbReference type="Proteomes" id="UP000327011">
    <property type="component" value="Unassembled WGS sequence"/>
</dbReference>
<evidence type="ECO:0000256" key="6">
    <source>
        <dbReference type="SAM" id="Phobius"/>
    </source>
</evidence>
<feature type="transmembrane region" description="Helical" evidence="6">
    <location>
        <begin position="225"/>
        <end position="245"/>
    </location>
</feature>
<feature type="transmembrane region" description="Helical" evidence="6">
    <location>
        <begin position="115"/>
        <end position="136"/>
    </location>
</feature>
<dbReference type="Pfam" id="PF07690">
    <property type="entry name" value="MFS_1"/>
    <property type="match status" value="1"/>
</dbReference>
<evidence type="ECO:0000259" key="7">
    <source>
        <dbReference type="PROSITE" id="PS50850"/>
    </source>
</evidence>
<organism evidence="8 9">
    <name type="scientific">Microbispora cellulosiformans</name>
    <dbReference type="NCBI Taxonomy" id="2614688"/>
    <lineage>
        <taxon>Bacteria</taxon>
        <taxon>Bacillati</taxon>
        <taxon>Actinomycetota</taxon>
        <taxon>Actinomycetes</taxon>
        <taxon>Streptosporangiales</taxon>
        <taxon>Streptosporangiaceae</taxon>
        <taxon>Microbispora</taxon>
    </lineage>
</organism>
<keyword evidence="4 6" id="KW-1133">Transmembrane helix</keyword>
<reference evidence="8 9" key="1">
    <citation type="submission" date="2019-09" db="EMBL/GenBank/DDBJ databases">
        <title>Screening of Novel Bioactive Compounds from Soil-Associated.</title>
        <authorList>
            <person name="Gong X."/>
        </authorList>
    </citation>
    <scope>NUCLEOTIDE SEQUENCE [LARGE SCALE GENOMIC DNA]</scope>
    <source>
        <strain evidence="8 9">Gxj-6</strain>
    </source>
</reference>
<dbReference type="EMBL" id="VYTZ01000004">
    <property type="protein sequence ID" value="KAA9379384.1"/>
    <property type="molecule type" value="Genomic_DNA"/>
</dbReference>
<dbReference type="SUPFAM" id="SSF103473">
    <property type="entry name" value="MFS general substrate transporter"/>
    <property type="match status" value="1"/>
</dbReference>
<proteinExistence type="predicted"/>
<feature type="domain" description="Major facilitator superfamily (MFS) profile" evidence="7">
    <location>
        <begin position="1"/>
        <end position="373"/>
    </location>
</feature>
<accession>A0A5J5K525</accession>
<dbReference type="InterPro" id="IPR036259">
    <property type="entry name" value="MFS_trans_sf"/>
</dbReference>
<protein>
    <submittedName>
        <fullName evidence="8">MFS transporter</fullName>
    </submittedName>
</protein>
<evidence type="ECO:0000256" key="5">
    <source>
        <dbReference type="ARBA" id="ARBA00023136"/>
    </source>
</evidence>
<keyword evidence="3 6" id="KW-0812">Transmembrane</keyword>
<feature type="transmembrane region" description="Helical" evidence="6">
    <location>
        <begin position="191"/>
        <end position="213"/>
    </location>
</feature>